<evidence type="ECO:0000313" key="5">
    <source>
        <dbReference type="EMBL" id="MDC3417870.1"/>
    </source>
</evidence>
<proteinExistence type="inferred from homology"/>
<dbReference type="PANTHER" id="PTHR33397">
    <property type="entry name" value="UPF0331 PROTEIN YUTE"/>
    <property type="match status" value="1"/>
</dbReference>
<dbReference type="EMBL" id="JAMQKC010000015">
    <property type="protein sequence ID" value="MDC3417870.1"/>
    <property type="molecule type" value="Genomic_DNA"/>
</dbReference>
<comment type="caution">
    <text evidence="5">The sequence shown here is derived from an EMBL/GenBank/DDBJ whole genome shotgun (WGS) entry which is preliminary data.</text>
</comment>
<dbReference type="Gene3D" id="1.20.120.580">
    <property type="entry name" value="bsu32300-like"/>
    <property type="match status" value="1"/>
</dbReference>
<dbReference type="GO" id="GO:0004540">
    <property type="term" value="F:RNA nuclease activity"/>
    <property type="evidence" value="ECO:0007669"/>
    <property type="project" value="InterPro"/>
</dbReference>
<evidence type="ECO:0000256" key="4">
    <source>
        <dbReference type="ARBA" id="ARBA00024207"/>
    </source>
</evidence>
<dbReference type="GO" id="GO:0110001">
    <property type="term" value="C:toxin-antitoxin complex"/>
    <property type="evidence" value="ECO:0007669"/>
    <property type="project" value="InterPro"/>
</dbReference>
<reference evidence="5" key="1">
    <citation type="submission" date="2022-06" db="EMBL/GenBank/DDBJ databases">
        <title>Aquibacillus sp. a new bacterium isolated from soil saline samples.</title>
        <authorList>
            <person name="Galisteo C."/>
            <person name="De La Haba R."/>
            <person name="Sanchez-Porro C."/>
            <person name="Ventosa A."/>
        </authorList>
    </citation>
    <scope>NUCLEOTIDE SEQUENCE</scope>
    <source>
        <strain evidence="5">3ASR75-54</strain>
    </source>
</reference>
<evidence type="ECO:0000313" key="6">
    <source>
        <dbReference type="Proteomes" id="UP001145069"/>
    </source>
</evidence>
<accession>A0A9X3WGC6</accession>
<dbReference type="PANTHER" id="PTHR33397:SF5">
    <property type="entry name" value="RNASE YUTE-RELATED"/>
    <property type="match status" value="1"/>
</dbReference>
<keyword evidence="6" id="KW-1185">Reference proteome</keyword>
<dbReference type="InterPro" id="IPR052379">
    <property type="entry name" value="Type_VII_TA_RNase"/>
</dbReference>
<dbReference type="Proteomes" id="UP001145069">
    <property type="component" value="Unassembled WGS sequence"/>
</dbReference>
<protein>
    <submittedName>
        <fullName evidence="5">DUF86 domain-containing protein</fullName>
    </submittedName>
</protein>
<dbReference type="GO" id="GO:0016787">
    <property type="term" value="F:hydrolase activity"/>
    <property type="evidence" value="ECO:0007669"/>
    <property type="project" value="UniProtKB-KW"/>
</dbReference>
<dbReference type="InterPro" id="IPR037038">
    <property type="entry name" value="HepT-like_sf"/>
</dbReference>
<dbReference type="RefSeq" id="WP_272446933.1">
    <property type="nucleotide sequence ID" value="NZ_JAMQKC010000015.1"/>
</dbReference>
<evidence type="ECO:0000256" key="1">
    <source>
        <dbReference type="ARBA" id="ARBA00022649"/>
    </source>
</evidence>
<dbReference type="InterPro" id="IPR008201">
    <property type="entry name" value="HepT-like"/>
</dbReference>
<gene>
    <name evidence="5" type="ORF">NC799_13290</name>
</gene>
<keyword evidence="1" id="KW-1277">Toxin-antitoxin system</keyword>
<dbReference type="Pfam" id="PF01934">
    <property type="entry name" value="HepT-like"/>
    <property type="match status" value="1"/>
</dbReference>
<comment type="similarity">
    <text evidence="4">Belongs to the HepT RNase toxin family.</text>
</comment>
<keyword evidence="2" id="KW-0540">Nuclease</keyword>
<dbReference type="AlphaFoldDB" id="A0A9X3WGC6"/>
<evidence type="ECO:0000256" key="3">
    <source>
        <dbReference type="ARBA" id="ARBA00022801"/>
    </source>
</evidence>
<evidence type="ECO:0000256" key="2">
    <source>
        <dbReference type="ARBA" id="ARBA00022722"/>
    </source>
</evidence>
<sequence>MYFVDRKKIEKTLLFLEGLLQESENHTFNSFIEKLSLERMIHLSIEAILDVGNMMIDGFIMRDPGSFEDIIDILIDENVLPLSDADCYKAVIKLRNDLVKDYLQIDHDHLFSTFRDNKAVLENFSGRVRDYLSRETGVVTAFSGD</sequence>
<organism evidence="5 6">
    <name type="scientific">Aquibacillus salsiterrae</name>
    <dbReference type="NCBI Taxonomy" id="2950439"/>
    <lineage>
        <taxon>Bacteria</taxon>
        <taxon>Bacillati</taxon>
        <taxon>Bacillota</taxon>
        <taxon>Bacilli</taxon>
        <taxon>Bacillales</taxon>
        <taxon>Bacillaceae</taxon>
        <taxon>Aquibacillus</taxon>
    </lineage>
</organism>
<keyword evidence="3" id="KW-0378">Hydrolase</keyword>
<name>A0A9X3WGC6_9BACI</name>